<keyword evidence="4 7" id="KW-1133">Transmembrane helix</keyword>
<dbReference type="PANTHER" id="PTHR12385:SF14">
    <property type="entry name" value="CHOLINE TRANSPORTER-LIKE 2"/>
    <property type="match status" value="1"/>
</dbReference>
<evidence type="ECO:0000313" key="9">
    <source>
        <dbReference type="Proteomes" id="UP000005408"/>
    </source>
</evidence>
<dbReference type="EnsemblMetazoa" id="G25316.5">
    <property type="protein sequence ID" value="G25316.5:cds"/>
    <property type="gene ID" value="G25316"/>
</dbReference>
<comment type="subcellular location">
    <subcellularLocation>
        <location evidence="7">Cell membrane</location>
        <topology evidence="7">Multi-pass membrane protein</topology>
    </subcellularLocation>
    <subcellularLocation>
        <location evidence="1">Membrane</location>
        <topology evidence="1">Multi-pass membrane protein</topology>
    </subcellularLocation>
</comment>
<dbReference type="AlphaFoldDB" id="A0A8W8KWG6"/>
<dbReference type="Proteomes" id="UP000005408">
    <property type="component" value="Unassembled WGS sequence"/>
</dbReference>
<evidence type="ECO:0000256" key="3">
    <source>
        <dbReference type="ARBA" id="ARBA00022692"/>
    </source>
</evidence>
<dbReference type="GO" id="GO:0022857">
    <property type="term" value="F:transmembrane transporter activity"/>
    <property type="evidence" value="ECO:0007669"/>
    <property type="project" value="UniProtKB-UniRule"/>
</dbReference>
<dbReference type="PANTHER" id="PTHR12385">
    <property type="entry name" value="CHOLINE TRANSPORTER-LIKE (SLC FAMILY 44)"/>
    <property type="match status" value="1"/>
</dbReference>
<feature type="transmembrane region" description="Helical" evidence="7">
    <location>
        <begin position="49"/>
        <end position="70"/>
    </location>
</feature>
<feature type="transmembrane region" description="Helical" evidence="7">
    <location>
        <begin position="252"/>
        <end position="273"/>
    </location>
</feature>
<comment type="similarity">
    <text evidence="2 7">Belongs to the CTL (choline transporter-like) family.</text>
</comment>
<evidence type="ECO:0000256" key="2">
    <source>
        <dbReference type="ARBA" id="ARBA00007168"/>
    </source>
</evidence>
<proteinExistence type="inferred from homology"/>
<organism evidence="8 9">
    <name type="scientific">Magallana gigas</name>
    <name type="common">Pacific oyster</name>
    <name type="synonym">Crassostrea gigas</name>
    <dbReference type="NCBI Taxonomy" id="29159"/>
    <lineage>
        <taxon>Eukaryota</taxon>
        <taxon>Metazoa</taxon>
        <taxon>Spiralia</taxon>
        <taxon>Lophotrochozoa</taxon>
        <taxon>Mollusca</taxon>
        <taxon>Bivalvia</taxon>
        <taxon>Autobranchia</taxon>
        <taxon>Pteriomorphia</taxon>
        <taxon>Ostreida</taxon>
        <taxon>Ostreoidea</taxon>
        <taxon>Ostreidae</taxon>
        <taxon>Magallana</taxon>
    </lineage>
</organism>
<evidence type="ECO:0000313" key="8">
    <source>
        <dbReference type="EnsemblMetazoa" id="G25316.5:cds"/>
    </source>
</evidence>
<sequence>MGKKEKRDQRYRESMTESEPVVKETEYGKPLTYDKNFKGPIKDRSCTDIICCLLFLIFIVGLVVVAFFAFKYGDPRLLVYPVNSNNEICGYGNQLGKPYLLFFDLVACGRMGMGVFVTGCPTPQICVAACPTENKVIVSLTDTVNDLKYCKDDFDAASSSKTVENILKDEDCAAYWFKSQPLINRCVPSFLIDVLEKGKNLATEISNSNANATDANGNPYNSAVMEGGLSVYGTFLKAKEYGEKIIEDVVTAWWMILIGLILAMIFALIWIIIMRWIAGFMVWFTILAFISLFGFSTGWTLYQYYQLKDTDQSFHIQFSVIQMTMSKPKLFLAFGIISGIILLIAVLILLFLCSRIRIAVSLIKEGSRAVGTMMFTLICPIFPFFLQIVVIGFWLTVAVFLASTGRNQSFEFNNSSNYKYPNGTYDYDKIKGATSQFFGQACDNTSLSASEFCSFLKNQEENFVLYSQIFNLFMMFWLVNFVVALGQMTLAGAFASYYWAFEKPKDIPAFPILSSLWRCFRYHLGSLAFGALIIAIVQMIRLLLEYVDAKLKGKENPVAKFFVKCLKCCFWCLEKFLKFLNKNAYILIAAHGKNFCTSAKNAFMLIMRNIVRVVVIDKVTDFLLLISKLVVVAFAAASSYFFFDGRIEFLASFTPSLNFYVVPIVLVTLGSYVIASCFFSVYEMAVDTLFLCFLEDLERNDGSAEKPYFMSKDLRKILGKKNVISPSDKKEF</sequence>
<feature type="transmembrane region" description="Helical" evidence="7">
    <location>
        <begin position="330"/>
        <end position="353"/>
    </location>
</feature>
<name>A0A8W8KWG6_MAGGI</name>
<keyword evidence="9" id="KW-1185">Reference proteome</keyword>
<evidence type="ECO:0000256" key="4">
    <source>
        <dbReference type="ARBA" id="ARBA00022989"/>
    </source>
</evidence>
<keyword evidence="3 7" id="KW-0812">Transmembrane</keyword>
<dbReference type="InterPro" id="IPR007603">
    <property type="entry name" value="Choline_transptr-like"/>
</dbReference>
<feature type="transmembrane region" description="Helical" evidence="7">
    <location>
        <begin position="659"/>
        <end position="682"/>
    </location>
</feature>
<dbReference type="GO" id="GO:0005886">
    <property type="term" value="C:plasma membrane"/>
    <property type="evidence" value="ECO:0007669"/>
    <property type="project" value="UniProtKB-SubCell"/>
</dbReference>
<feature type="transmembrane region" description="Helical" evidence="7">
    <location>
        <begin position="475"/>
        <end position="501"/>
    </location>
</feature>
<reference evidence="8" key="1">
    <citation type="submission" date="2022-08" db="UniProtKB">
        <authorList>
            <consortium name="EnsemblMetazoa"/>
        </authorList>
    </citation>
    <scope>IDENTIFICATION</scope>
    <source>
        <strain evidence="8">05x7-T-G4-1.051#20</strain>
    </source>
</reference>
<evidence type="ECO:0000256" key="7">
    <source>
        <dbReference type="RuleBase" id="RU368066"/>
    </source>
</evidence>
<evidence type="ECO:0000256" key="6">
    <source>
        <dbReference type="ARBA" id="ARBA00023180"/>
    </source>
</evidence>
<keyword evidence="5 7" id="KW-0472">Membrane</keyword>
<feature type="transmembrane region" description="Helical" evidence="7">
    <location>
        <begin position="622"/>
        <end position="643"/>
    </location>
</feature>
<accession>A0A8W8KWG6</accession>
<feature type="transmembrane region" description="Helical" evidence="7">
    <location>
        <begin position="374"/>
        <end position="402"/>
    </location>
</feature>
<feature type="transmembrane region" description="Helical" evidence="7">
    <location>
        <begin position="522"/>
        <end position="544"/>
    </location>
</feature>
<evidence type="ECO:0000256" key="1">
    <source>
        <dbReference type="ARBA" id="ARBA00004141"/>
    </source>
</evidence>
<evidence type="ECO:0000256" key="5">
    <source>
        <dbReference type="ARBA" id="ARBA00023136"/>
    </source>
</evidence>
<dbReference type="Pfam" id="PF04515">
    <property type="entry name" value="Choline_transpo"/>
    <property type="match status" value="1"/>
</dbReference>
<keyword evidence="6" id="KW-0325">Glycoprotein</keyword>
<protein>
    <recommendedName>
        <fullName evidence="7">Choline transporter-like protein</fullName>
    </recommendedName>
</protein>
<feature type="transmembrane region" description="Helical" evidence="7">
    <location>
        <begin position="280"/>
        <end position="302"/>
    </location>
</feature>
<comment type="function">
    <text evidence="7">Choline transporter.</text>
</comment>